<feature type="domain" description="PAC" evidence="4">
    <location>
        <begin position="831"/>
        <end position="883"/>
    </location>
</feature>
<name>A0A6C0GQP7_9BACT</name>
<dbReference type="CDD" id="cd00130">
    <property type="entry name" value="PAS"/>
    <property type="match status" value="1"/>
</dbReference>
<dbReference type="SUPFAM" id="SSF55785">
    <property type="entry name" value="PYP-like sensor domain (PAS domain)"/>
    <property type="match status" value="5"/>
</dbReference>
<dbReference type="Pfam" id="PF08448">
    <property type="entry name" value="PAS_4"/>
    <property type="match status" value="1"/>
</dbReference>
<dbReference type="AlphaFoldDB" id="A0A6C0GQP7"/>
<reference evidence="5 6" key="1">
    <citation type="submission" date="2020-01" db="EMBL/GenBank/DDBJ databases">
        <authorList>
            <person name="Kim M.K."/>
        </authorList>
    </citation>
    <scope>NUCLEOTIDE SEQUENCE [LARGE SCALE GENOMIC DNA]</scope>
    <source>
        <strain evidence="5 6">172606-1</strain>
    </source>
</reference>
<dbReference type="Pfam" id="PF08447">
    <property type="entry name" value="PAS_3"/>
    <property type="match status" value="1"/>
</dbReference>
<dbReference type="InterPro" id="IPR000014">
    <property type="entry name" value="PAS"/>
</dbReference>
<dbReference type="SMART" id="SM00086">
    <property type="entry name" value="PAC"/>
    <property type="match status" value="4"/>
</dbReference>
<dbReference type="PANTHER" id="PTHR44757">
    <property type="entry name" value="DIGUANYLATE CYCLASE DGCP"/>
    <property type="match status" value="1"/>
</dbReference>
<organism evidence="5 6">
    <name type="scientific">Rhodocytophaga rosea</name>
    <dbReference type="NCBI Taxonomy" id="2704465"/>
    <lineage>
        <taxon>Bacteria</taxon>
        <taxon>Pseudomonadati</taxon>
        <taxon>Bacteroidota</taxon>
        <taxon>Cytophagia</taxon>
        <taxon>Cytophagales</taxon>
        <taxon>Rhodocytophagaceae</taxon>
        <taxon>Rhodocytophaga</taxon>
    </lineage>
</organism>
<dbReference type="InterPro" id="IPR001610">
    <property type="entry name" value="PAC"/>
</dbReference>
<feature type="coiled-coil region" evidence="1">
    <location>
        <begin position="387"/>
        <end position="438"/>
    </location>
</feature>
<dbReference type="RefSeq" id="WP_162446375.1">
    <property type="nucleotide sequence ID" value="NZ_CP048222.1"/>
</dbReference>
<feature type="coiled-coil region" evidence="1">
    <location>
        <begin position="554"/>
        <end position="605"/>
    </location>
</feature>
<evidence type="ECO:0000256" key="1">
    <source>
        <dbReference type="SAM" id="Coils"/>
    </source>
</evidence>
<feature type="coiled-coil region" evidence="1">
    <location>
        <begin position="881"/>
        <end position="936"/>
    </location>
</feature>
<dbReference type="InterPro" id="IPR000700">
    <property type="entry name" value="PAS-assoc_C"/>
</dbReference>
<evidence type="ECO:0000259" key="3">
    <source>
        <dbReference type="PROSITE" id="PS50112"/>
    </source>
</evidence>
<dbReference type="SMART" id="SM00091">
    <property type="entry name" value="PAS"/>
    <property type="match status" value="5"/>
</dbReference>
<evidence type="ECO:0000313" key="6">
    <source>
        <dbReference type="Proteomes" id="UP000480178"/>
    </source>
</evidence>
<dbReference type="NCBIfam" id="TIGR00229">
    <property type="entry name" value="sensory_box"/>
    <property type="match status" value="3"/>
</dbReference>
<evidence type="ECO:0000313" key="5">
    <source>
        <dbReference type="EMBL" id="QHT70396.1"/>
    </source>
</evidence>
<protein>
    <submittedName>
        <fullName evidence="5">PAS domain S-box protein</fullName>
    </submittedName>
</protein>
<feature type="domain" description="PAS" evidence="3">
    <location>
        <begin position="595"/>
        <end position="666"/>
    </location>
</feature>
<dbReference type="PANTHER" id="PTHR44757:SF2">
    <property type="entry name" value="BIOFILM ARCHITECTURE MAINTENANCE PROTEIN MBAA"/>
    <property type="match status" value="1"/>
</dbReference>
<feature type="domain" description="PAS" evidence="3">
    <location>
        <begin position="755"/>
        <end position="828"/>
    </location>
</feature>
<evidence type="ECO:0000256" key="2">
    <source>
        <dbReference type="SAM" id="Phobius"/>
    </source>
</evidence>
<feature type="domain" description="PAS" evidence="3">
    <location>
        <begin position="271"/>
        <end position="307"/>
    </location>
</feature>
<keyword evidence="1" id="KW-0175">Coiled coil</keyword>
<keyword evidence="2" id="KW-1133">Transmembrane helix</keyword>
<proteinExistence type="predicted"/>
<feature type="transmembrane region" description="Helical" evidence="2">
    <location>
        <begin position="23"/>
        <end position="43"/>
    </location>
</feature>
<feature type="coiled-coil region" evidence="1">
    <location>
        <begin position="1055"/>
        <end position="1086"/>
    </location>
</feature>
<dbReference type="Pfam" id="PF13188">
    <property type="entry name" value="PAS_8"/>
    <property type="match status" value="1"/>
</dbReference>
<dbReference type="KEGG" id="rhoz:GXP67_28945"/>
<keyword evidence="2" id="KW-0812">Transmembrane</keyword>
<dbReference type="Gene3D" id="3.30.450.20">
    <property type="entry name" value="PAS domain"/>
    <property type="match status" value="5"/>
</dbReference>
<feature type="coiled-coil region" evidence="1">
    <location>
        <begin position="710"/>
        <end position="769"/>
    </location>
</feature>
<keyword evidence="2" id="KW-0472">Membrane</keyword>
<dbReference type="InterPro" id="IPR013655">
    <property type="entry name" value="PAS_fold_3"/>
</dbReference>
<dbReference type="EMBL" id="CP048222">
    <property type="protein sequence ID" value="QHT70396.1"/>
    <property type="molecule type" value="Genomic_DNA"/>
</dbReference>
<gene>
    <name evidence="5" type="ORF">GXP67_28945</name>
</gene>
<accession>A0A6C0GQP7</accession>
<dbReference type="PROSITE" id="PS50112">
    <property type="entry name" value="PAS"/>
    <property type="match status" value="3"/>
</dbReference>
<dbReference type="InterPro" id="IPR013656">
    <property type="entry name" value="PAS_4"/>
</dbReference>
<evidence type="ECO:0000259" key="4">
    <source>
        <dbReference type="PROSITE" id="PS50113"/>
    </source>
</evidence>
<dbReference type="InterPro" id="IPR035965">
    <property type="entry name" value="PAS-like_dom_sf"/>
</dbReference>
<keyword evidence="6" id="KW-1185">Reference proteome</keyword>
<sequence length="1092" mass="125987">MITLATRVLQNIQLKISSIFTRLYFVFICIVCFSLALYVMFVIKLDEIRHSQKLHTSAHGPVQTYTFRLKQGTSYVANQLGYIAGQQAISDSAWQQIRRQEIEGPLDSLLKPVNEIHSSQAALVLTSLKLSIYHYNKLLDEAIFLHQQTNEAQTDNNDTDSVLFRSNAALQKKIRAEINPQLREIHSQLQELFDISIQSQTNSQQAIDSEVWQFKLSFLIILLMGGALTFLLIRRFKLDLLGNRQELKNYVSKLEASYEEIVQSRHRVREREARLKGVINNTNAGILAIDNEFNITVINNTVKEHFGSMGIHLEAGSNIETLLRSKVVDWKPFLEKALTDEALVQHSADPETGIYTDTSYNTIKDEEGQIMGAALLIQDVSEQKIRENQIRQLLEKADENAQKMTAQETILLDNLTTLQQSQEKLKLEEANLSAVINNTKDQIISFDTHYKIITLNTALKEYCAGLNISIDTGMDIRQLFNSAVESGWKPNLERAFNGERFVLENIPSFLKKDRILEIAFNPILDGKDSVTGVCLFIRDVTLRVLEEKEKETLFIAAQETAEELQAQQEELRQNLEELMSTQEELEKTQLTLRLKEARLRALINNTSDAIFSLDTHYTVTVLNQEMQKLYELRYGPLKEGDNFLKGLSSDKKKQWSALLNRALAGENFTFIWEDTLDDLILYHELSFNPVKTDMEDVIGVSVFIKDITQRNVQEMERQQMLQDAAEKEEELLAQQEVLRDNLQELMQVRDQLESKEAQLSSQINAINKSNNILEFDLEGNIIDANDNFLKLTQYTKEEIIGKSYQEFIPEDELQLPANRELWECLQEGQFYTGEFKRMTKHANFIWMKATYNPVLNSQGRPYKIIKFAYDITDRVTDGIEKKRLYERISKDAEELRMQEEELRQNLEELKVTQEALVQQKEYIQDKEARLRALLDNTEDDIYAIDTNYKIVVLNKAVQTRYANQGLSLELGYNIFSIIPETSTAYWKVNFDKAISGEKFSIVDQVATKDGDVYFDISLNPIRNDKNQVIGVSVLSRNINQYKMAEKENLQTIDILRKIQEKVASMNNDKEKEIESYKKKVEKLRKEMGNFKL</sequence>
<feature type="transmembrane region" description="Helical" evidence="2">
    <location>
        <begin position="216"/>
        <end position="233"/>
    </location>
</feature>
<dbReference type="InterPro" id="IPR052155">
    <property type="entry name" value="Biofilm_reg_signaling"/>
</dbReference>
<dbReference type="PROSITE" id="PS50113">
    <property type="entry name" value="PAC"/>
    <property type="match status" value="1"/>
</dbReference>
<dbReference type="Proteomes" id="UP000480178">
    <property type="component" value="Chromosome"/>
</dbReference>